<dbReference type="Gene3D" id="1.20.5.2650">
    <property type="match status" value="1"/>
</dbReference>
<organism evidence="4 5">
    <name type="scientific">Capsicum annuum</name>
    <name type="common">Capsicum pepper</name>
    <dbReference type="NCBI Taxonomy" id="4072"/>
    <lineage>
        <taxon>Eukaryota</taxon>
        <taxon>Viridiplantae</taxon>
        <taxon>Streptophyta</taxon>
        <taxon>Embryophyta</taxon>
        <taxon>Tracheophyta</taxon>
        <taxon>Spermatophyta</taxon>
        <taxon>Magnoliopsida</taxon>
        <taxon>eudicotyledons</taxon>
        <taxon>Gunneridae</taxon>
        <taxon>Pentapetalae</taxon>
        <taxon>asterids</taxon>
        <taxon>lamiids</taxon>
        <taxon>Solanales</taxon>
        <taxon>Solanaceae</taxon>
        <taxon>Solanoideae</taxon>
        <taxon>Capsiceae</taxon>
        <taxon>Capsicum</taxon>
    </lineage>
</organism>
<dbReference type="SMART" id="SM01405">
    <property type="entry name" value="Ribosomal_S6e"/>
    <property type="match status" value="1"/>
</dbReference>
<keyword evidence="3" id="KW-0687">Ribonucleoprotein</keyword>
<sequence length="342" mass="39074">MLKLQARHIYDVPKKENLEVENDEFPVTNAEVYQDTSLKSKSTVNDTVDMLSQLHRDNVELITIGANVIELEAQTEYEVEVDYNGEDSNHEDRIMVEYISDHEENKEYPVCYLPVEQAIASILDTPSFSPRVSSLTYIHEENLSKFEFGGSEFGGYPSLKQWTDSYDIKESMSVHYGFVKGASLGHQPGFDIDYSNLLTMKSCRGVVVASIILEVTEDALGDEFKGYIFKIMGGCDNQGFQMKQGVLNPIHIPPLLHRGTPCFRDYGRPNAERRRKSVHGYTIYPKPSVLNLVIMKKCENDLPILTDTKKPRMRGPKRASKIRKLFNLSKEDDVRKYVNTYH</sequence>
<reference evidence="4 5" key="1">
    <citation type="journal article" date="2014" name="Nat. Genet.">
        <title>Genome sequence of the hot pepper provides insights into the evolution of pungency in Capsicum species.</title>
        <authorList>
            <person name="Kim S."/>
            <person name="Park M."/>
            <person name="Yeom S.I."/>
            <person name="Kim Y.M."/>
            <person name="Lee J.M."/>
            <person name="Lee H.A."/>
            <person name="Seo E."/>
            <person name="Choi J."/>
            <person name="Cheong K."/>
            <person name="Kim K.T."/>
            <person name="Jung K."/>
            <person name="Lee G.W."/>
            <person name="Oh S.K."/>
            <person name="Bae C."/>
            <person name="Kim S.B."/>
            <person name="Lee H.Y."/>
            <person name="Kim S.Y."/>
            <person name="Kim M.S."/>
            <person name="Kang B.C."/>
            <person name="Jo Y.D."/>
            <person name="Yang H.B."/>
            <person name="Jeong H.J."/>
            <person name="Kang W.H."/>
            <person name="Kwon J.K."/>
            <person name="Shin C."/>
            <person name="Lim J.Y."/>
            <person name="Park J.H."/>
            <person name="Huh J.H."/>
            <person name="Kim J.S."/>
            <person name="Kim B.D."/>
            <person name="Cohen O."/>
            <person name="Paran I."/>
            <person name="Suh M.C."/>
            <person name="Lee S.B."/>
            <person name="Kim Y.K."/>
            <person name="Shin Y."/>
            <person name="Noh S.J."/>
            <person name="Park J."/>
            <person name="Seo Y.S."/>
            <person name="Kwon S.Y."/>
            <person name="Kim H.A."/>
            <person name="Park J.M."/>
            <person name="Kim H.J."/>
            <person name="Choi S.B."/>
            <person name="Bosland P.W."/>
            <person name="Reeves G."/>
            <person name="Jo S.H."/>
            <person name="Lee B.W."/>
            <person name="Cho H.T."/>
            <person name="Choi H.S."/>
            <person name="Lee M.S."/>
            <person name="Yu Y."/>
            <person name="Do Choi Y."/>
            <person name="Park B.S."/>
            <person name="van Deynze A."/>
            <person name="Ashrafi H."/>
            <person name="Hill T."/>
            <person name="Kim W.T."/>
            <person name="Pai H.S."/>
            <person name="Ahn H.K."/>
            <person name="Yeam I."/>
            <person name="Giovannoni J.J."/>
            <person name="Rose J.K."/>
            <person name="Sorensen I."/>
            <person name="Lee S.J."/>
            <person name="Kim R.W."/>
            <person name="Choi I.Y."/>
            <person name="Choi B.S."/>
            <person name="Lim J.S."/>
            <person name="Lee Y.H."/>
            <person name="Choi D."/>
        </authorList>
    </citation>
    <scope>NUCLEOTIDE SEQUENCE [LARGE SCALE GENOMIC DNA]</scope>
    <source>
        <strain evidence="5">cv. CM334</strain>
    </source>
</reference>
<dbReference type="Pfam" id="PF01092">
    <property type="entry name" value="Ribosomal_S6e"/>
    <property type="match status" value="1"/>
</dbReference>
<dbReference type="GO" id="GO:0003735">
    <property type="term" value="F:structural constituent of ribosome"/>
    <property type="evidence" value="ECO:0007669"/>
    <property type="project" value="InterPro"/>
</dbReference>
<proteinExistence type="inferred from homology"/>
<accession>A0A2G2Y7V2</accession>
<dbReference type="Proteomes" id="UP000222542">
    <property type="component" value="Unassembled WGS sequence"/>
</dbReference>
<comment type="caution">
    <text evidence="4">The sequence shown here is derived from an EMBL/GenBank/DDBJ whole genome shotgun (WGS) entry which is preliminary data.</text>
</comment>
<dbReference type="Gramene" id="PHT65846">
    <property type="protein sequence ID" value="PHT65846"/>
    <property type="gene ID" value="T459_30271"/>
</dbReference>
<dbReference type="GO" id="GO:0006412">
    <property type="term" value="P:translation"/>
    <property type="evidence" value="ECO:0007669"/>
    <property type="project" value="InterPro"/>
</dbReference>
<dbReference type="STRING" id="4072.A0A2G2Y7V2"/>
<dbReference type="PANTHER" id="PTHR11502">
    <property type="entry name" value="40S RIBOSOMAL PROTEIN S6"/>
    <property type="match status" value="1"/>
</dbReference>
<protein>
    <submittedName>
        <fullName evidence="4">40S ribosomal protein S6</fullName>
    </submittedName>
</protein>
<comment type="similarity">
    <text evidence="1">Belongs to the eukaryotic ribosomal protein eS6 family.</text>
</comment>
<reference evidence="4 5" key="2">
    <citation type="journal article" date="2017" name="Genome Biol.">
        <title>New reference genome sequences of hot pepper reveal the massive evolution of plant disease-resistance genes by retroduplication.</title>
        <authorList>
            <person name="Kim S."/>
            <person name="Park J."/>
            <person name="Yeom S.I."/>
            <person name="Kim Y.M."/>
            <person name="Seo E."/>
            <person name="Kim K.T."/>
            <person name="Kim M.S."/>
            <person name="Lee J.M."/>
            <person name="Cheong K."/>
            <person name="Shin H.S."/>
            <person name="Kim S.B."/>
            <person name="Han K."/>
            <person name="Lee J."/>
            <person name="Park M."/>
            <person name="Lee H.A."/>
            <person name="Lee H.Y."/>
            <person name="Lee Y."/>
            <person name="Oh S."/>
            <person name="Lee J.H."/>
            <person name="Choi E."/>
            <person name="Choi E."/>
            <person name="Lee S.E."/>
            <person name="Jeon J."/>
            <person name="Kim H."/>
            <person name="Choi G."/>
            <person name="Song H."/>
            <person name="Lee J."/>
            <person name="Lee S.C."/>
            <person name="Kwon J.K."/>
            <person name="Lee H.Y."/>
            <person name="Koo N."/>
            <person name="Hong Y."/>
            <person name="Kim R.W."/>
            <person name="Kang W.H."/>
            <person name="Huh J.H."/>
            <person name="Kang B.C."/>
            <person name="Yang T.J."/>
            <person name="Lee Y.H."/>
            <person name="Bennetzen J.L."/>
            <person name="Choi D."/>
        </authorList>
    </citation>
    <scope>NUCLEOTIDE SEQUENCE [LARGE SCALE GENOMIC DNA]</scope>
    <source>
        <strain evidence="5">cv. CM334</strain>
    </source>
</reference>
<gene>
    <name evidence="4" type="ORF">T459_30271</name>
</gene>
<name>A0A2G2Y7V2_CAPAN</name>
<dbReference type="EMBL" id="AYRZ02000012">
    <property type="protein sequence ID" value="PHT65846.1"/>
    <property type="molecule type" value="Genomic_DNA"/>
</dbReference>
<dbReference type="AlphaFoldDB" id="A0A2G2Y7V2"/>
<evidence type="ECO:0000313" key="4">
    <source>
        <dbReference type="EMBL" id="PHT65846.1"/>
    </source>
</evidence>
<dbReference type="GO" id="GO:1990904">
    <property type="term" value="C:ribonucleoprotein complex"/>
    <property type="evidence" value="ECO:0007669"/>
    <property type="project" value="UniProtKB-KW"/>
</dbReference>
<evidence type="ECO:0000256" key="3">
    <source>
        <dbReference type="ARBA" id="ARBA00023274"/>
    </source>
</evidence>
<keyword evidence="5" id="KW-1185">Reference proteome</keyword>
<evidence type="ECO:0000256" key="1">
    <source>
        <dbReference type="ARBA" id="ARBA00009312"/>
    </source>
</evidence>
<dbReference type="GO" id="GO:0005840">
    <property type="term" value="C:ribosome"/>
    <property type="evidence" value="ECO:0007669"/>
    <property type="project" value="UniProtKB-KW"/>
</dbReference>
<evidence type="ECO:0000313" key="5">
    <source>
        <dbReference type="Proteomes" id="UP000222542"/>
    </source>
</evidence>
<evidence type="ECO:0000256" key="2">
    <source>
        <dbReference type="ARBA" id="ARBA00022980"/>
    </source>
</evidence>
<dbReference type="InterPro" id="IPR001377">
    <property type="entry name" value="Ribosomal_eS6"/>
</dbReference>
<keyword evidence="2 4" id="KW-0689">Ribosomal protein</keyword>